<gene>
    <name evidence="11" type="ORF">ABT404_04290</name>
</gene>
<protein>
    <submittedName>
        <fullName evidence="11">Response regulator transcription factor</fullName>
    </submittedName>
</protein>
<evidence type="ECO:0000313" key="11">
    <source>
        <dbReference type="EMBL" id="MER7178702.1"/>
    </source>
</evidence>
<dbReference type="Pfam" id="PF00072">
    <property type="entry name" value="Response_reg"/>
    <property type="match status" value="1"/>
</dbReference>
<dbReference type="PANTHER" id="PTHR48111">
    <property type="entry name" value="REGULATOR OF RPOS"/>
    <property type="match status" value="1"/>
</dbReference>
<dbReference type="Proteomes" id="UP001474181">
    <property type="component" value="Unassembled WGS sequence"/>
</dbReference>
<feature type="DNA-binding region" description="OmpR/PhoB-type" evidence="8">
    <location>
        <begin position="140"/>
        <end position="238"/>
    </location>
</feature>
<dbReference type="SMART" id="SM00862">
    <property type="entry name" value="Trans_reg_C"/>
    <property type="match status" value="1"/>
</dbReference>
<keyword evidence="2 7" id="KW-0597">Phosphoprotein</keyword>
<comment type="subcellular location">
    <subcellularLocation>
        <location evidence="1">Cytoplasm</location>
    </subcellularLocation>
</comment>
<dbReference type="CDD" id="cd00383">
    <property type="entry name" value="trans_reg_C"/>
    <property type="match status" value="1"/>
</dbReference>
<dbReference type="SUPFAM" id="SSF52172">
    <property type="entry name" value="CheY-like"/>
    <property type="match status" value="1"/>
</dbReference>
<dbReference type="SMART" id="SM00448">
    <property type="entry name" value="REC"/>
    <property type="match status" value="1"/>
</dbReference>
<dbReference type="InterPro" id="IPR039420">
    <property type="entry name" value="WalR-like"/>
</dbReference>
<evidence type="ECO:0000256" key="1">
    <source>
        <dbReference type="ARBA" id="ARBA00004496"/>
    </source>
</evidence>
<dbReference type="Gene3D" id="3.40.50.2300">
    <property type="match status" value="1"/>
</dbReference>
<evidence type="ECO:0000259" key="9">
    <source>
        <dbReference type="PROSITE" id="PS50110"/>
    </source>
</evidence>
<evidence type="ECO:0000259" key="10">
    <source>
        <dbReference type="PROSITE" id="PS51755"/>
    </source>
</evidence>
<dbReference type="EMBL" id="JBEPEK010000018">
    <property type="protein sequence ID" value="MER7178702.1"/>
    <property type="molecule type" value="Genomic_DNA"/>
</dbReference>
<comment type="caution">
    <text evidence="11">The sequence shown here is derived from an EMBL/GenBank/DDBJ whole genome shotgun (WGS) entry which is preliminary data.</text>
</comment>
<evidence type="ECO:0000256" key="7">
    <source>
        <dbReference type="PROSITE-ProRule" id="PRU00169"/>
    </source>
</evidence>
<dbReference type="InterPro" id="IPR001867">
    <property type="entry name" value="OmpR/PhoB-type_DNA-bd"/>
</dbReference>
<dbReference type="PROSITE" id="PS50110">
    <property type="entry name" value="RESPONSE_REGULATORY"/>
    <property type="match status" value="1"/>
</dbReference>
<dbReference type="Gene3D" id="1.10.10.10">
    <property type="entry name" value="Winged helix-like DNA-binding domain superfamily/Winged helix DNA-binding domain"/>
    <property type="match status" value="1"/>
</dbReference>
<keyword evidence="3" id="KW-0902">Two-component regulatory system</keyword>
<name>A0ABV1WPD7_9ACTN</name>
<sequence>MARKILLADDDAAVRDGISRLLRFEGYETLLAGDGRVALDLLGAPESEPDLVLMDVEMPGLDGLAATRRIRASGSTVPILMITGRNAVGDRIVALDNGADGYLAKPFAAEELLARVRALLRRSPRREAPAAGAGAEAGGDRFLGYDDVAMDLRTRTVHRGDRALDLTKTEYALLEFLLRYPGRVLSRERILRDVWGFEFAPASNTLDVYIMYLRRKLESRGEPRLIHTVRGMGYTLRTAPAS</sequence>
<evidence type="ECO:0000256" key="8">
    <source>
        <dbReference type="PROSITE-ProRule" id="PRU01091"/>
    </source>
</evidence>
<keyword evidence="4" id="KW-0805">Transcription regulation</keyword>
<dbReference type="PANTHER" id="PTHR48111:SF22">
    <property type="entry name" value="REGULATOR OF RPOS"/>
    <property type="match status" value="1"/>
</dbReference>
<reference evidence="11 12" key="1">
    <citation type="submission" date="2024-06" db="EMBL/GenBank/DDBJ databases">
        <title>The Natural Products Discovery Center: Release of the First 8490 Sequenced Strains for Exploring Actinobacteria Biosynthetic Diversity.</title>
        <authorList>
            <person name="Kalkreuter E."/>
            <person name="Kautsar S.A."/>
            <person name="Yang D."/>
            <person name="Bader C.D."/>
            <person name="Teijaro C.N."/>
            <person name="Fluegel L."/>
            <person name="Davis C.M."/>
            <person name="Simpson J.R."/>
            <person name="Lauterbach L."/>
            <person name="Steele A.D."/>
            <person name="Gui C."/>
            <person name="Meng S."/>
            <person name="Li G."/>
            <person name="Viehrig K."/>
            <person name="Ye F."/>
            <person name="Su P."/>
            <person name="Kiefer A.F."/>
            <person name="Nichols A."/>
            <person name="Cepeda A.J."/>
            <person name="Yan W."/>
            <person name="Fan B."/>
            <person name="Jiang Y."/>
            <person name="Adhikari A."/>
            <person name="Zheng C.-J."/>
            <person name="Schuster L."/>
            <person name="Cowan T.M."/>
            <person name="Smanski M.J."/>
            <person name="Chevrette M.G."/>
            <person name="De Carvalho L.P.S."/>
            <person name="Shen B."/>
        </authorList>
    </citation>
    <scope>NUCLEOTIDE SEQUENCE [LARGE SCALE GENOMIC DNA]</scope>
    <source>
        <strain evidence="11 12">NPDC000234</strain>
    </source>
</reference>
<dbReference type="Pfam" id="PF00486">
    <property type="entry name" value="Trans_reg_C"/>
    <property type="match status" value="1"/>
</dbReference>
<evidence type="ECO:0000256" key="3">
    <source>
        <dbReference type="ARBA" id="ARBA00023012"/>
    </source>
</evidence>
<proteinExistence type="predicted"/>
<dbReference type="InterPro" id="IPR016032">
    <property type="entry name" value="Sig_transdc_resp-reg_C-effctor"/>
</dbReference>
<dbReference type="RefSeq" id="WP_350777296.1">
    <property type="nucleotide sequence ID" value="NZ_JBEPEK010000018.1"/>
</dbReference>
<dbReference type="SUPFAM" id="SSF46894">
    <property type="entry name" value="C-terminal effector domain of the bipartite response regulators"/>
    <property type="match status" value="1"/>
</dbReference>
<keyword evidence="12" id="KW-1185">Reference proteome</keyword>
<evidence type="ECO:0000256" key="4">
    <source>
        <dbReference type="ARBA" id="ARBA00023015"/>
    </source>
</evidence>
<evidence type="ECO:0000256" key="5">
    <source>
        <dbReference type="ARBA" id="ARBA00023125"/>
    </source>
</evidence>
<dbReference type="InterPro" id="IPR001789">
    <property type="entry name" value="Sig_transdc_resp-reg_receiver"/>
</dbReference>
<evidence type="ECO:0000313" key="12">
    <source>
        <dbReference type="Proteomes" id="UP001474181"/>
    </source>
</evidence>
<keyword evidence="6" id="KW-0804">Transcription</keyword>
<dbReference type="InterPro" id="IPR036388">
    <property type="entry name" value="WH-like_DNA-bd_sf"/>
</dbReference>
<organism evidence="11 12">
    <name type="scientific">Streptomyces hyaluromycini</name>
    <dbReference type="NCBI Taxonomy" id="1377993"/>
    <lineage>
        <taxon>Bacteria</taxon>
        <taxon>Bacillati</taxon>
        <taxon>Actinomycetota</taxon>
        <taxon>Actinomycetes</taxon>
        <taxon>Kitasatosporales</taxon>
        <taxon>Streptomycetaceae</taxon>
        <taxon>Streptomyces</taxon>
    </lineage>
</organism>
<evidence type="ECO:0000256" key="2">
    <source>
        <dbReference type="ARBA" id="ARBA00022553"/>
    </source>
</evidence>
<evidence type="ECO:0000256" key="6">
    <source>
        <dbReference type="ARBA" id="ARBA00023163"/>
    </source>
</evidence>
<feature type="domain" description="Response regulatory" evidence="9">
    <location>
        <begin position="4"/>
        <end position="120"/>
    </location>
</feature>
<dbReference type="InterPro" id="IPR011006">
    <property type="entry name" value="CheY-like_superfamily"/>
</dbReference>
<feature type="domain" description="OmpR/PhoB-type" evidence="10">
    <location>
        <begin position="140"/>
        <end position="238"/>
    </location>
</feature>
<feature type="modified residue" description="4-aspartylphosphate" evidence="7">
    <location>
        <position position="55"/>
    </location>
</feature>
<dbReference type="PROSITE" id="PS51755">
    <property type="entry name" value="OMPR_PHOB"/>
    <property type="match status" value="1"/>
</dbReference>
<accession>A0ABV1WPD7</accession>
<keyword evidence="5 8" id="KW-0238">DNA-binding</keyword>